<dbReference type="InterPro" id="IPR036383">
    <property type="entry name" value="TSP1_rpt_sf"/>
</dbReference>
<dbReference type="Proteomes" id="UP001328107">
    <property type="component" value="Unassembled WGS sequence"/>
</dbReference>
<comment type="caution">
    <text evidence="1">The sequence shown here is derived from an EMBL/GenBank/DDBJ whole genome shotgun (WGS) entry which is preliminary data.</text>
</comment>
<dbReference type="PROSITE" id="PS50092">
    <property type="entry name" value="TSP1"/>
    <property type="match status" value="1"/>
</dbReference>
<organism evidence="1 2">
    <name type="scientific">Pristionchus mayeri</name>
    <dbReference type="NCBI Taxonomy" id="1317129"/>
    <lineage>
        <taxon>Eukaryota</taxon>
        <taxon>Metazoa</taxon>
        <taxon>Ecdysozoa</taxon>
        <taxon>Nematoda</taxon>
        <taxon>Chromadorea</taxon>
        <taxon>Rhabditida</taxon>
        <taxon>Rhabditina</taxon>
        <taxon>Diplogasteromorpha</taxon>
        <taxon>Diplogasteroidea</taxon>
        <taxon>Neodiplogasteridae</taxon>
        <taxon>Pristionchus</taxon>
    </lineage>
</organism>
<reference evidence="2" key="1">
    <citation type="submission" date="2022-10" db="EMBL/GenBank/DDBJ databases">
        <title>Genome assembly of Pristionchus species.</title>
        <authorList>
            <person name="Yoshida K."/>
            <person name="Sommer R.J."/>
        </authorList>
    </citation>
    <scope>NUCLEOTIDE SEQUENCE [LARGE SCALE GENOMIC DNA]</scope>
    <source>
        <strain evidence="2">RS5460</strain>
    </source>
</reference>
<feature type="non-terminal residue" evidence="1">
    <location>
        <position position="101"/>
    </location>
</feature>
<feature type="non-terminal residue" evidence="1">
    <location>
        <position position="1"/>
    </location>
</feature>
<sequence>CSSSPCVRKWTSEQTRGVECLASNGRKMGDSHCDPSSKPLTSTLCANPGCVPLWRTSDWNGCSSTCGTGGVQLRILHCVWSGTDRAAGKACDGLQQPRSIR</sequence>
<keyword evidence="2" id="KW-1185">Reference proteome</keyword>
<dbReference type="Pfam" id="PF19030">
    <property type="entry name" value="TSP1_ADAMTS"/>
    <property type="match status" value="1"/>
</dbReference>
<accession>A0AAN5DHL2</accession>
<evidence type="ECO:0000313" key="2">
    <source>
        <dbReference type="Proteomes" id="UP001328107"/>
    </source>
</evidence>
<dbReference type="EMBL" id="BTRK01000039">
    <property type="protein sequence ID" value="GMR63266.1"/>
    <property type="molecule type" value="Genomic_DNA"/>
</dbReference>
<dbReference type="Gene3D" id="2.20.100.10">
    <property type="entry name" value="Thrombospondin type-1 (TSP1) repeat"/>
    <property type="match status" value="1"/>
</dbReference>
<dbReference type="AlphaFoldDB" id="A0AAN5DHL2"/>
<dbReference type="InterPro" id="IPR000884">
    <property type="entry name" value="TSP1_rpt"/>
</dbReference>
<name>A0AAN5DHL2_9BILA</name>
<dbReference type="SUPFAM" id="SSF82895">
    <property type="entry name" value="TSP-1 type 1 repeat"/>
    <property type="match status" value="1"/>
</dbReference>
<gene>
    <name evidence="1" type="ORF">PMAYCL1PPCAC_33461</name>
</gene>
<evidence type="ECO:0000313" key="1">
    <source>
        <dbReference type="EMBL" id="GMR63266.1"/>
    </source>
</evidence>
<protein>
    <submittedName>
        <fullName evidence="1">Uncharacterized protein</fullName>
    </submittedName>
</protein>
<proteinExistence type="predicted"/>